<dbReference type="Pfam" id="PF01026">
    <property type="entry name" value="TatD_DNase"/>
    <property type="match status" value="1"/>
</dbReference>
<dbReference type="PIRSF" id="PIRSF005902">
    <property type="entry name" value="DNase_TatD"/>
    <property type="match status" value="1"/>
</dbReference>
<dbReference type="SUPFAM" id="SSF51556">
    <property type="entry name" value="Metallo-dependent hydrolases"/>
    <property type="match status" value="1"/>
</dbReference>
<evidence type="ECO:0000313" key="3">
    <source>
        <dbReference type="Proteomes" id="UP001062165"/>
    </source>
</evidence>
<keyword evidence="3" id="KW-1185">Reference proteome</keyword>
<dbReference type="Gene3D" id="3.20.20.140">
    <property type="entry name" value="Metal-dependent hydrolases"/>
    <property type="match status" value="1"/>
</dbReference>
<protein>
    <submittedName>
        <fullName evidence="2">TatD family hydrolase</fullName>
    </submittedName>
</protein>
<dbReference type="RefSeq" id="WP_263050634.1">
    <property type="nucleotide sequence ID" value="NZ_CP106735.1"/>
</dbReference>
<keyword evidence="1" id="KW-0479">Metal-binding</keyword>
<keyword evidence="2" id="KW-0378">Hydrolase</keyword>
<accession>A0ABY6D4W4</accession>
<dbReference type="InterPro" id="IPR001130">
    <property type="entry name" value="TatD-like"/>
</dbReference>
<evidence type="ECO:0000313" key="2">
    <source>
        <dbReference type="EMBL" id="UXX78890.1"/>
    </source>
</evidence>
<organism evidence="2 3">
    <name type="scientific">Reichenbachiella carrageenanivorans</name>
    <dbReference type="NCBI Taxonomy" id="2979869"/>
    <lineage>
        <taxon>Bacteria</taxon>
        <taxon>Pseudomonadati</taxon>
        <taxon>Bacteroidota</taxon>
        <taxon>Cytophagia</taxon>
        <taxon>Cytophagales</taxon>
        <taxon>Reichenbachiellaceae</taxon>
        <taxon>Reichenbachiella</taxon>
    </lineage>
</organism>
<dbReference type="EMBL" id="CP106735">
    <property type="protein sequence ID" value="UXX78890.1"/>
    <property type="molecule type" value="Genomic_DNA"/>
</dbReference>
<proteinExistence type="predicted"/>
<dbReference type="PANTHER" id="PTHR46124:SF4">
    <property type="entry name" value="HYDROLASE TATD"/>
    <property type="match status" value="1"/>
</dbReference>
<dbReference type="PANTHER" id="PTHR46124">
    <property type="entry name" value="D-AMINOACYL-TRNA DEACYLASE"/>
    <property type="match status" value="1"/>
</dbReference>
<sequence>MQLVETHAHIYSDKFKDDIVEVIERSREQGVEKIYMPNIDSESIDAMLELEHRYPGYCVPMMGLHPCSVDQNFEKELYVVEDWLNKRDFVAIGEMGTDLYWDKTYFAQQKEAFNIQSKWAIEKDRPIVIHCRESIDETIALVSDLKTEKFRGIFHCFSGSVDQANQIIELGFLLGIGGVSTFKNGGLEPVLEAIALDHLVLETDSPYLAPVPHRGKRNEPAFLELVADKIAAVKNITKDEVAKATTENAYRIFN</sequence>
<dbReference type="NCBIfam" id="TIGR00010">
    <property type="entry name" value="YchF/TatD family DNA exonuclease"/>
    <property type="match status" value="1"/>
</dbReference>
<dbReference type="InterPro" id="IPR032466">
    <property type="entry name" value="Metal_Hydrolase"/>
</dbReference>
<reference evidence="2" key="1">
    <citation type="submission" date="2022-10" db="EMBL/GenBank/DDBJ databases">
        <title>Comparative genomics and taxonomic characterization of three novel marine species of genus Reichenbachiella exhibiting antioxidant and polysaccharide degradation activities.</title>
        <authorList>
            <person name="Muhammad N."/>
            <person name="Lee Y.-J."/>
            <person name="Ko J."/>
            <person name="Kim S.-G."/>
        </authorList>
    </citation>
    <scope>NUCLEOTIDE SEQUENCE</scope>
    <source>
        <strain evidence="2">Wsw4-B4</strain>
    </source>
</reference>
<dbReference type="CDD" id="cd01310">
    <property type="entry name" value="TatD_DNAse"/>
    <property type="match status" value="1"/>
</dbReference>
<dbReference type="InterPro" id="IPR015991">
    <property type="entry name" value="TatD/YcfH-like"/>
</dbReference>
<dbReference type="GO" id="GO:0016787">
    <property type="term" value="F:hydrolase activity"/>
    <property type="evidence" value="ECO:0007669"/>
    <property type="project" value="UniProtKB-KW"/>
</dbReference>
<gene>
    <name evidence="2" type="ORF">N7E81_16160</name>
</gene>
<evidence type="ECO:0000256" key="1">
    <source>
        <dbReference type="ARBA" id="ARBA00022723"/>
    </source>
</evidence>
<name>A0ABY6D4W4_9BACT</name>
<dbReference type="Proteomes" id="UP001062165">
    <property type="component" value="Chromosome"/>
</dbReference>